<keyword evidence="3" id="KW-0560">Oxidoreductase</keyword>
<name>A0A1Y2CJM2_9FUNG</name>
<accession>A0A1Y2CJM2</accession>
<protein>
    <recommendedName>
        <fullName evidence="6">Alpha-ketoglutarate-dependent dioxygenase AlkB-like domain-containing protein</fullName>
    </recommendedName>
</protein>
<organism evidence="7 8">
    <name type="scientific">Rhizoclosmatium globosum</name>
    <dbReference type="NCBI Taxonomy" id="329046"/>
    <lineage>
        <taxon>Eukaryota</taxon>
        <taxon>Fungi</taxon>
        <taxon>Fungi incertae sedis</taxon>
        <taxon>Chytridiomycota</taxon>
        <taxon>Chytridiomycota incertae sedis</taxon>
        <taxon>Chytridiomycetes</taxon>
        <taxon>Chytridiales</taxon>
        <taxon>Chytriomycetaceae</taxon>
        <taxon>Rhizoclosmatium</taxon>
    </lineage>
</organism>
<dbReference type="SUPFAM" id="SSF51197">
    <property type="entry name" value="Clavaminate synthase-like"/>
    <property type="match status" value="1"/>
</dbReference>
<dbReference type="InterPro" id="IPR027450">
    <property type="entry name" value="AlkB-like"/>
</dbReference>
<dbReference type="Proteomes" id="UP000193642">
    <property type="component" value="Unassembled WGS sequence"/>
</dbReference>
<dbReference type="GO" id="GO:0035513">
    <property type="term" value="P:oxidative RNA demethylation"/>
    <property type="evidence" value="ECO:0007669"/>
    <property type="project" value="TreeGrafter"/>
</dbReference>
<sequence>MEATNPHMPVPSPLPTTSNALVLQKGVTTLNLLSPTYRCHNEKAHHMQMRTIKGLLIPDILVSLYNQIIHEAAKTSKAVSPTFKLSVCVANHYKSISRLSLHDELGDRGAVISMSVGDSAVFVYKNSWKKHALLKRVVLESGDVLVFGVETGTCPSELKKIMDGRFNFNLRES</sequence>
<dbReference type="InterPro" id="IPR037151">
    <property type="entry name" value="AlkB-like_sf"/>
</dbReference>
<dbReference type="GO" id="GO:0005737">
    <property type="term" value="C:cytoplasm"/>
    <property type="evidence" value="ECO:0007669"/>
    <property type="project" value="TreeGrafter"/>
</dbReference>
<dbReference type="GO" id="GO:0035516">
    <property type="term" value="F:broad specificity oxidative DNA demethylase activity"/>
    <property type="evidence" value="ECO:0007669"/>
    <property type="project" value="TreeGrafter"/>
</dbReference>
<evidence type="ECO:0000259" key="6">
    <source>
        <dbReference type="Pfam" id="PF13532"/>
    </source>
</evidence>
<feature type="domain" description="Alpha-ketoglutarate-dependent dioxygenase AlkB-like" evidence="6">
    <location>
        <begin position="53"/>
        <end position="151"/>
    </location>
</feature>
<dbReference type="GO" id="GO:0035515">
    <property type="term" value="F:oxidative RNA demethylase activity"/>
    <property type="evidence" value="ECO:0007669"/>
    <property type="project" value="TreeGrafter"/>
</dbReference>
<dbReference type="PANTHER" id="PTHR16557">
    <property type="entry name" value="ALKYLATED DNA REPAIR PROTEIN ALKB-RELATED"/>
    <property type="match status" value="1"/>
</dbReference>
<evidence type="ECO:0000313" key="8">
    <source>
        <dbReference type="Proteomes" id="UP000193642"/>
    </source>
</evidence>
<evidence type="ECO:0000256" key="1">
    <source>
        <dbReference type="ARBA" id="ARBA00022723"/>
    </source>
</evidence>
<keyword evidence="8" id="KW-1185">Reference proteome</keyword>
<proteinExistence type="predicted"/>
<evidence type="ECO:0000256" key="5">
    <source>
        <dbReference type="PIRSR" id="PIRSR604574-2"/>
    </source>
</evidence>
<gene>
    <name evidence="7" type="ORF">BCR33DRAFT_715587</name>
</gene>
<dbReference type="InterPro" id="IPR004574">
    <property type="entry name" value="Alkb"/>
</dbReference>
<keyword evidence="1 5" id="KW-0479">Metal-binding</keyword>
<evidence type="ECO:0000256" key="4">
    <source>
        <dbReference type="ARBA" id="ARBA00023004"/>
    </source>
</evidence>
<dbReference type="OrthoDB" id="6614653at2759"/>
<dbReference type="EMBL" id="MCGO01000016">
    <property type="protein sequence ID" value="ORY46535.1"/>
    <property type="molecule type" value="Genomic_DNA"/>
</dbReference>
<reference evidence="7 8" key="1">
    <citation type="submission" date="2016-07" db="EMBL/GenBank/DDBJ databases">
        <title>Pervasive Adenine N6-methylation of Active Genes in Fungi.</title>
        <authorList>
            <consortium name="DOE Joint Genome Institute"/>
            <person name="Mondo S.J."/>
            <person name="Dannebaum R.O."/>
            <person name="Kuo R.C."/>
            <person name="Labutti K."/>
            <person name="Haridas S."/>
            <person name="Kuo A."/>
            <person name="Salamov A."/>
            <person name="Ahrendt S.R."/>
            <person name="Lipzen A."/>
            <person name="Sullivan W."/>
            <person name="Andreopoulos W.B."/>
            <person name="Clum A."/>
            <person name="Lindquist E."/>
            <person name="Daum C."/>
            <person name="Ramamoorthy G.K."/>
            <person name="Gryganskyi A."/>
            <person name="Culley D."/>
            <person name="Magnuson J.K."/>
            <person name="James T.Y."/>
            <person name="O'Malley M.A."/>
            <person name="Stajich J.E."/>
            <person name="Spatafora J.W."/>
            <person name="Visel A."/>
            <person name="Grigoriev I.V."/>
        </authorList>
    </citation>
    <scope>NUCLEOTIDE SEQUENCE [LARGE SCALE GENOMIC DNA]</scope>
    <source>
        <strain evidence="7 8">JEL800</strain>
    </source>
</reference>
<dbReference type="PANTHER" id="PTHR16557:SF2">
    <property type="entry name" value="NUCLEIC ACID DIOXYGENASE ALKBH1"/>
    <property type="match status" value="1"/>
</dbReference>
<evidence type="ECO:0000256" key="3">
    <source>
        <dbReference type="ARBA" id="ARBA00023002"/>
    </source>
</evidence>
<evidence type="ECO:0000256" key="2">
    <source>
        <dbReference type="ARBA" id="ARBA00022964"/>
    </source>
</evidence>
<comment type="cofactor">
    <cofactor evidence="5">
        <name>Fe(2+)</name>
        <dbReference type="ChEBI" id="CHEBI:29033"/>
    </cofactor>
    <text evidence="5">Binds 1 Fe(2+) ion per subunit.</text>
</comment>
<dbReference type="Gene3D" id="2.60.120.590">
    <property type="entry name" value="Alpha-ketoglutarate-dependent dioxygenase AlkB-like"/>
    <property type="match status" value="1"/>
</dbReference>
<dbReference type="STRING" id="329046.A0A1Y2CJM2"/>
<dbReference type="GO" id="GO:0008198">
    <property type="term" value="F:ferrous iron binding"/>
    <property type="evidence" value="ECO:0007669"/>
    <property type="project" value="TreeGrafter"/>
</dbReference>
<comment type="caution">
    <text evidence="7">The sequence shown here is derived from an EMBL/GenBank/DDBJ whole genome shotgun (WGS) entry which is preliminary data.</text>
</comment>
<dbReference type="AlphaFoldDB" id="A0A1Y2CJM2"/>
<evidence type="ECO:0000313" key="7">
    <source>
        <dbReference type="EMBL" id="ORY46535.1"/>
    </source>
</evidence>
<feature type="binding site" evidence="5">
    <location>
        <position position="102"/>
    </location>
    <ligand>
        <name>Fe cation</name>
        <dbReference type="ChEBI" id="CHEBI:24875"/>
        <note>catalytic</note>
    </ligand>
</feature>
<dbReference type="Pfam" id="PF13532">
    <property type="entry name" value="2OG-FeII_Oxy_2"/>
    <property type="match status" value="1"/>
</dbReference>
<keyword evidence="2" id="KW-0223">Dioxygenase</keyword>
<keyword evidence="4 5" id="KW-0408">Iron</keyword>